<name>A0A1G2DE14_9BACT</name>
<dbReference type="SUPFAM" id="SSF54862">
    <property type="entry name" value="4Fe-4S ferredoxins"/>
    <property type="match status" value="1"/>
</dbReference>
<gene>
    <name evidence="1" type="ORF">A2942_01830</name>
</gene>
<dbReference type="EMBL" id="MHLP01000031">
    <property type="protein sequence ID" value="OGZ11885.1"/>
    <property type="molecule type" value="Genomic_DNA"/>
</dbReference>
<evidence type="ECO:0000313" key="2">
    <source>
        <dbReference type="Proteomes" id="UP000178534"/>
    </source>
</evidence>
<comment type="caution">
    <text evidence="1">The sequence shown here is derived from an EMBL/GenBank/DDBJ whole genome shotgun (WGS) entry which is preliminary data.</text>
</comment>
<protein>
    <recommendedName>
        <fullName evidence="3">Ferredoxin</fullName>
    </recommendedName>
</protein>
<reference evidence="1 2" key="1">
    <citation type="journal article" date="2016" name="Nat. Commun.">
        <title>Thousands of microbial genomes shed light on interconnected biogeochemical processes in an aquifer system.</title>
        <authorList>
            <person name="Anantharaman K."/>
            <person name="Brown C.T."/>
            <person name="Hug L.A."/>
            <person name="Sharon I."/>
            <person name="Castelle C.J."/>
            <person name="Probst A.J."/>
            <person name="Thomas B.C."/>
            <person name="Singh A."/>
            <person name="Wilkins M.J."/>
            <person name="Karaoz U."/>
            <person name="Brodie E.L."/>
            <person name="Williams K.H."/>
            <person name="Hubbard S.S."/>
            <person name="Banfield J.F."/>
        </authorList>
    </citation>
    <scope>NUCLEOTIDE SEQUENCE [LARGE SCALE GENOMIC DNA]</scope>
</reference>
<dbReference type="Gene3D" id="3.30.70.20">
    <property type="match status" value="1"/>
</dbReference>
<dbReference type="STRING" id="1798665.A2942_01830"/>
<accession>A0A1G2DE14</accession>
<evidence type="ECO:0000313" key="1">
    <source>
        <dbReference type="EMBL" id="OGZ11885.1"/>
    </source>
</evidence>
<evidence type="ECO:0008006" key="3">
    <source>
        <dbReference type="Google" id="ProtNLM"/>
    </source>
</evidence>
<proteinExistence type="predicted"/>
<organism evidence="1 2">
    <name type="scientific">Candidatus Lloydbacteria bacterium RIFCSPLOWO2_01_FULL_50_20</name>
    <dbReference type="NCBI Taxonomy" id="1798665"/>
    <lineage>
        <taxon>Bacteria</taxon>
        <taxon>Candidatus Lloydiibacteriota</taxon>
    </lineage>
</organism>
<dbReference type="Proteomes" id="UP000178534">
    <property type="component" value="Unassembled WGS sequence"/>
</dbReference>
<dbReference type="Pfam" id="PF13370">
    <property type="entry name" value="Fer4_13"/>
    <property type="match status" value="1"/>
</dbReference>
<dbReference type="AlphaFoldDB" id="A0A1G2DE14"/>
<sequence>MANTQEYPRNKEGSNIGKIVVNRDLCIAAISCIAVSEATFQLDDESKVVVIDANTADDETLTAAAESCPTKAILLFDKAGTQVCPK</sequence>